<dbReference type="RefSeq" id="XP_005785787.1">
    <property type="nucleotide sequence ID" value="XM_005785730.1"/>
</dbReference>
<evidence type="ECO:0000256" key="2">
    <source>
        <dbReference type="ARBA" id="ARBA00007577"/>
    </source>
</evidence>
<feature type="transmembrane region" description="Helical" evidence="8">
    <location>
        <begin position="17"/>
        <end position="45"/>
    </location>
</feature>
<dbReference type="InterPro" id="IPR017871">
    <property type="entry name" value="ABC_transporter-like_CS"/>
</dbReference>
<dbReference type="GO" id="GO:0016887">
    <property type="term" value="F:ATP hydrolysis activity"/>
    <property type="evidence" value="ECO:0007669"/>
    <property type="project" value="InterPro"/>
</dbReference>
<reference evidence="11" key="2">
    <citation type="submission" date="2024-10" db="UniProtKB">
        <authorList>
            <consortium name="EnsemblProtists"/>
        </authorList>
    </citation>
    <scope>IDENTIFICATION</scope>
</reference>
<dbReference type="GO" id="GO:0090374">
    <property type="term" value="P:oligopeptide export from mitochondrion"/>
    <property type="evidence" value="ECO:0007669"/>
    <property type="project" value="TreeGrafter"/>
</dbReference>
<dbReference type="Proteomes" id="UP000013827">
    <property type="component" value="Unassembled WGS sequence"/>
</dbReference>
<accession>A0A0D3KC73</accession>
<feature type="transmembrane region" description="Helical" evidence="8">
    <location>
        <begin position="697"/>
        <end position="719"/>
    </location>
</feature>
<evidence type="ECO:0000259" key="10">
    <source>
        <dbReference type="PROSITE" id="PS50929"/>
    </source>
</evidence>
<keyword evidence="5" id="KW-0067">ATP-binding</keyword>
<dbReference type="PROSITE" id="PS00211">
    <property type="entry name" value="ABC_TRANSPORTER_1"/>
    <property type="match status" value="2"/>
</dbReference>
<dbReference type="SMART" id="SM00382">
    <property type="entry name" value="AAA"/>
    <property type="match status" value="2"/>
</dbReference>
<evidence type="ECO:0008006" key="13">
    <source>
        <dbReference type="Google" id="ProtNLM"/>
    </source>
</evidence>
<dbReference type="Gene3D" id="1.20.1560.10">
    <property type="entry name" value="ABC transporter type 1, transmembrane domain"/>
    <property type="match status" value="1"/>
</dbReference>
<dbReference type="PROSITE" id="PS50929">
    <property type="entry name" value="ABC_TM1F"/>
    <property type="match status" value="2"/>
</dbReference>
<evidence type="ECO:0000313" key="11">
    <source>
        <dbReference type="EnsemblProtists" id="EOD33358"/>
    </source>
</evidence>
<dbReference type="InterPro" id="IPR011527">
    <property type="entry name" value="ABC1_TM_dom"/>
</dbReference>
<reference evidence="12" key="1">
    <citation type="journal article" date="2013" name="Nature">
        <title>Pan genome of the phytoplankton Emiliania underpins its global distribution.</title>
        <authorList>
            <person name="Read B.A."/>
            <person name="Kegel J."/>
            <person name="Klute M.J."/>
            <person name="Kuo A."/>
            <person name="Lefebvre S.C."/>
            <person name="Maumus F."/>
            <person name="Mayer C."/>
            <person name="Miller J."/>
            <person name="Monier A."/>
            <person name="Salamov A."/>
            <person name="Young J."/>
            <person name="Aguilar M."/>
            <person name="Claverie J.M."/>
            <person name="Frickenhaus S."/>
            <person name="Gonzalez K."/>
            <person name="Herman E.K."/>
            <person name="Lin Y.C."/>
            <person name="Napier J."/>
            <person name="Ogata H."/>
            <person name="Sarno A.F."/>
            <person name="Shmutz J."/>
            <person name="Schroeder D."/>
            <person name="de Vargas C."/>
            <person name="Verret F."/>
            <person name="von Dassow P."/>
            <person name="Valentin K."/>
            <person name="Van de Peer Y."/>
            <person name="Wheeler G."/>
            <person name="Dacks J.B."/>
            <person name="Delwiche C.F."/>
            <person name="Dyhrman S.T."/>
            <person name="Glockner G."/>
            <person name="John U."/>
            <person name="Richards T."/>
            <person name="Worden A.Z."/>
            <person name="Zhang X."/>
            <person name="Grigoriev I.V."/>
            <person name="Allen A.E."/>
            <person name="Bidle K."/>
            <person name="Borodovsky M."/>
            <person name="Bowler C."/>
            <person name="Brownlee C."/>
            <person name="Cock J.M."/>
            <person name="Elias M."/>
            <person name="Gladyshev V.N."/>
            <person name="Groth M."/>
            <person name="Guda C."/>
            <person name="Hadaegh A."/>
            <person name="Iglesias-Rodriguez M.D."/>
            <person name="Jenkins J."/>
            <person name="Jones B.M."/>
            <person name="Lawson T."/>
            <person name="Leese F."/>
            <person name="Lindquist E."/>
            <person name="Lobanov A."/>
            <person name="Lomsadze A."/>
            <person name="Malik S.B."/>
            <person name="Marsh M.E."/>
            <person name="Mackinder L."/>
            <person name="Mock T."/>
            <person name="Mueller-Roeber B."/>
            <person name="Pagarete A."/>
            <person name="Parker M."/>
            <person name="Probert I."/>
            <person name="Quesneville H."/>
            <person name="Raines C."/>
            <person name="Rensing S.A."/>
            <person name="Riano-Pachon D.M."/>
            <person name="Richier S."/>
            <person name="Rokitta S."/>
            <person name="Shiraiwa Y."/>
            <person name="Soanes D.M."/>
            <person name="van der Giezen M."/>
            <person name="Wahlund T.M."/>
            <person name="Williams B."/>
            <person name="Wilson W."/>
            <person name="Wolfe G."/>
            <person name="Wurch L.L."/>
        </authorList>
    </citation>
    <scope>NUCLEOTIDE SEQUENCE</scope>
</reference>
<dbReference type="Pfam" id="PF00664">
    <property type="entry name" value="ABC_membrane"/>
    <property type="match status" value="2"/>
</dbReference>
<dbReference type="InterPro" id="IPR039421">
    <property type="entry name" value="Type_1_exporter"/>
</dbReference>
<feature type="transmembrane region" description="Helical" evidence="8">
    <location>
        <begin position="811"/>
        <end position="832"/>
    </location>
</feature>
<dbReference type="EnsemblProtists" id="EOD33358">
    <property type="protein sequence ID" value="EOD33358"/>
    <property type="gene ID" value="EMIHUDRAFT_71774"/>
</dbReference>
<evidence type="ECO:0000256" key="3">
    <source>
        <dbReference type="ARBA" id="ARBA00022692"/>
    </source>
</evidence>
<feature type="domain" description="ABC transporter" evidence="9">
    <location>
        <begin position="872"/>
        <end position="1111"/>
    </location>
</feature>
<comment type="similarity">
    <text evidence="2">Belongs to the ABC transporter superfamily. ABCB family. Multidrug resistance exporter (TC 3.A.1.201) subfamily.</text>
</comment>
<feature type="domain" description="ABC transporter" evidence="9">
    <location>
        <begin position="208"/>
        <end position="447"/>
    </location>
</feature>
<dbReference type="HOGENOM" id="CLU_000604_17_2_1"/>
<comment type="subcellular location">
    <subcellularLocation>
        <location evidence="1">Membrane</location>
        <topology evidence="1">Multi-pass membrane protein</topology>
    </subcellularLocation>
</comment>
<sequence>MLEAVYTLVFSYALGFYYGWDICLVVFAVSPIAGLSGAIAIFIALTAGQKMSDAYAAAGAIASEALSSIRTVAAFGLERVAAERYERKLKKAEKIGIALVWQAGFAMSWMIAAICIMMVSGLLYGGLDVSSEQQASAFEYAVDMTWGQIFDSMGITSPNLASSRLIAGPLLMKACRVAAPVHETIERVPQINSFATGGVKLQAVRGDISVRDVVFAYPAAPEHVVCNGYSLEIGAGQTCALCGPSGSGKSTIINLIERFYDPISGAVFLDGVDLRDVNVRWLRQQIGLVGQEPVLFVGTVAENIAYGKEGASREEVEEAARNANAHGFIMSNLPNGYESSVGQGGGMLSGGQKQRIAIARAVVRKPAILLLDEATSALDTTSERVVQAAIDEIMQKQRRTTVTIAHRLSTIRHADKIAVVDQGVVVEQGTWDELVAIDGGKFQELANRQPAPAPDEAAVPADADDDVLITAYPSLVSSTSRTTAGAGDTALLPHSPLPPGQHFQWSGKAGAPELSVGKHDEKEWVFWRVSRLQKRGDGLLLAIGARPLGGSFFSMLDGWAVPALGFAFTKLSVSLFRTDPGRIHDDVIFWARSYAIAYVAIGFAFVPVVTCELGLFGMTGEHLTRNLRAVSIRSLEIGFFDDPENSAGALTLFLGEKLTLVQAVNGEKLAVAIRQISTICFGTFLVFKYGYWQLGVVMLASAPVMAVAMGLLLVVVFGIKNPRPTGEGPQAQKNVGSLVGEVVLGIRTVASYGAERRFYEEYERTCDTQLRQATRASALTGCAVGIGKGAPVIFIGAVCYYGCILITADKFLIPVMVIFFMSIGMGAVGVIVTDSQNALSAARLLFALLSRRSRIDPTDNKGTRLRGLRGDISVQNVIFAYPAAPDHIICNGYSLEIGAGQTCALCGPSGSGKSTIINLIERFYDPISGAVFLDGVDLRNINVRWLRSQIALVGQEPVLFLGTVAENIAYGKEGASREEVEEAARNANAHGFIMSNLPHGYNTNVGIRGGMLSGGQKQRIAIARAVVRKPAILLLDEATSALDTTSERVVQAAIDEIMQKQRRTTVTIAHRLSTIRHADKIAVVDRGVVVEQGRHEELMSLNGVYAGLIAAQNT</sequence>
<dbReference type="KEGG" id="ehx:EMIHUDRAFT_71774"/>
<dbReference type="CDD" id="cd18578">
    <property type="entry name" value="ABC_6TM_Pgp_ABCB1_D2_like"/>
    <property type="match status" value="1"/>
</dbReference>
<organism evidence="11 12">
    <name type="scientific">Emiliania huxleyi (strain CCMP1516)</name>
    <dbReference type="NCBI Taxonomy" id="280463"/>
    <lineage>
        <taxon>Eukaryota</taxon>
        <taxon>Haptista</taxon>
        <taxon>Haptophyta</taxon>
        <taxon>Prymnesiophyceae</taxon>
        <taxon>Isochrysidales</taxon>
        <taxon>Noelaerhabdaceae</taxon>
        <taxon>Emiliania</taxon>
    </lineage>
</organism>
<dbReference type="Gene3D" id="3.40.50.300">
    <property type="entry name" value="P-loop containing nucleotide triphosphate hydrolases"/>
    <property type="match status" value="2"/>
</dbReference>
<feature type="domain" description="ABC transmembrane type-1" evidence="10">
    <location>
        <begin position="1"/>
        <end position="133"/>
    </location>
</feature>
<keyword evidence="6 8" id="KW-1133">Transmembrane helix</keyword>
<dbReference type="PANTHER" id="PTHR43394:SF1">
    <property type="entry name" value="ATP-BINDING CASSETTE SUB-FAMILY B MEMBER 10, MITOCHONDRIAL"/>
    <property type="match status" value="1"/>
</dbReference>
<proteinExistence type="inferred from homology"/>
<keyword evidence="4" id="KW-0547">Nucleotide-binding</keyword>
<evidence type="ECO:0000256" key="5">
    <source>
        <dbReference type="ARBA" id="ARBA00022840"/>
    </source>
</evidence>
<evidence type="ECO:0000256" key="6">
    <source>
        <dbReference type="ARBA" id="ARBA00022989"/>
    </source>
</evidence>
<dbReference type="STRING" id="2903.R1DD22"/>
<dbReference type="eggNOG" id="KOG0055">
    <property type="taxonomic scope" value="Eukaryota"/>
</dbReference>
<dbReference type="PANTHER" id="PTHR43394">
    <property type="entry name" value="ATP-DEPENDENT PERMEASE MDL1, MITOCHONDRIAL"/>
    <property type="match status" value="1"/>
</dbReference>
<protein>
    <recommendedName>
        <fullName evidence="13">ABC transporter</fullName>
    </recommendedName>
</protein>
<dbReference type="AlphaFoldDB" id="A0A0D3KC73"/>
<evidence type="ECO:0000313" key="12">
    <source>
        <dbReference type="Proteomes" id="UP000013827"/>
    </source>
</evidence>
<dbReference type="GO" id="GO:0015421">
    <property type="term" value="F:ABC-type oligopeptide transporter activity"/>
    <property type="evidence" value="ECO:0007669"/>
    <property type="project" value="TreeGrafter"/>
</dbReference>
<dbReference type="InterPro" id="IPR027417">
    <property type="entry name" value="P-loop_NTPase"/>
</dbReference>
<dbReference type="FunFam" id="3.40.50.300:FF:000251">
    <property type="entry name" value="ABC transporter B family member 19"/>
    <property type="match status" value="2"/>
</dbReference>
<dbReference type="SUPFAM" id="SSF90123">
    <property type="entry name" value="ABC transporter transmembrane region"/>
    <property type="match status" value="2"/>
</dbReference>
<keyword evidence="7 8" id="KW-0472">Membrane</keyword>
<name>A0A0D3KC73_EMIH1</name>
<keyword evidence="3 8" id="KW-0812">Transmembrane</keyword>
<keyword evidence="12" id="KW-1185">Reference proteome</keyword>
<dbReference type="OMA" id="TYFPEYV"/>
<dbReference type="PROSITE" id="PS50893">
    <property type="entry name" value="ABC_TRANSPORTER_2"/>
    <property type="match status" value="2"/>
</dbReference>
<feature type="transmembrane region" description="Helical" evidence="8">
    <location>
        <begin position="97"/>
        <end position="124"/>
    </location>
</feature>
<feature type="domain" description="ABC transmembrane type-1" evidence="10">
    <location>
        <begin position="548"/>
        <end position="827"/>
    </location>
</feature>
<feature type="transmembrane region" description="Helical" evidence="8">
    <location>
        <begin position="671"/>
        <end position="691"/>
    </location>
</feature>
<dbReference type="InterPro" id="IPR036640">
    <property type="entry name" value="ABC1_TM_sf"/>
</dbReference>
<dbReference type="GO" id="GO:0005524">
    <property type="term" value="F:ATP binding"/>
    <property type="evidence" value="ECO:0007669"/>
    <property type="project" value="UniProtKB-KW"/>
</dbReference>
<dbReference type="InterPro" id="IPR003439">
    <property type="entry name" value="ABC_transporter-like_ATP-bd"/>
</dbReference>
<dbReference type="CDD" id="cd03249">
    <property type="entry name" value="ABC_MTABC3_MDL1_MDL2"/>
    <property type="match status" value="2"/>
</dbReference>
<evidence type="ECO:0000256" key="7">
    <source>
        <dbReference type="ARBA" id="ARBA00023136"/>
    </source>
</evidence>
<dbReference type="InterPro" id="IPR003593">
    <property type="entry name" value="AAA+_ATPase"/>
</dbReference>
<dbReference type="PaxDb" id="2903-EOD33358"/>
<dbReference type="GO" id="GO:0005743">
    <property type="term" value="C:mitochondrial inner membrane"/>
    <property type="evidence" value="ECO:0007669"/>
    <property type="project" value="TreeGrafter"/>
</dbReference>
<feature type="transmembrane region" description="Helical" evidence="8">
    <location>
        <begin position="595"/>
        <end position="618"/>
    </location>
</feature>
<dbReference type="Pfam" id="PF00005">
    <property type="entry name" value="ABC_tran"/>
    <property type="match status" value="2"/>
</dbReference>
<evidence type="ECO:0000259" key="9">
    <source>
        <dbReference type="PROSITE" id="PS50893"/>
    </source>
</evidence>
<evidence type="ECO:0000256" key="1">
    <source>
        <dbReference type="ARBA" id="ARBA00004141"/>
    </source>
</evidence>
<evidence type="ECO:0000256" key="4">
    <source>
        <dbReference type="ARBA" id="ARBA00022741"/>
    </source>
</evidence>
<evidence type="ECO:0000256" key="8">
    <source>
        <dbReference type="SAM" id="Phobius"/>
    </source>
</evidence>
<dbReference type="GeneID" id="17278629"/>
<dbReference type="SUPFAM" id="SSF52540">
    <property type="entry name" value="P-loop containing nucleoside triphosphate hydrolases"/>
    <property type="match status" value="2"/>
</dbReference>